<accession>A0ABQ7BCW7</accession>
<name>A0ABQ7BCW7_BRACR</name>
<protein>
    <recommendedName>
        <fullName evidence="1">Protein ENHANCED DISEASE RESISTANCE 2 C-terminal domain-containing protein</fullName>
    </recommendedName>
</protein>
<evidence type="ECO:0000259" key="1">
    <source>
        <dbReference type="Pfam" id="PF07059"/>
    </source>
</evidence>
<feature type="domain" description="Protein ENHANCED DISEASE RESISTANCE 2 C-terminal" evidence="1">
    <location>
        <begin position="2"/>
        <end position="56"/>
    </location>
</feature>
<dbReference type="PANTHER" id="PTHR31558:SF16">
    <property type="entry name" value="FAMILY PROTEIN, PUTATIVE (DUF1336)-RELATED"/>
    <property type="match status" value="1"/>
</dbReference>
<dbReference type="EMBL" id="QGKV02001507">
    <property type="protein sequence ID" value="KAF3529995.1"/>
    <property type="molecule type" value="Genomic_DNA"/>
</dbReference>
<reference evidence="2 3" key="1">
    <citation type="journal article" date="2020" name="BMC Genomics">
        <title>Intraspecific diversification of the crop wild relative Brassica cretica Lam. using demographic model selection.</title>
        <authorList>
            <person name="Kioukis A."/>
            <person name="Michalopoulou V.A."/>
            <person name="Briers L."/>
            <person name="Pirintsos S."/>
            <person name="Studholme D.J."/>
            <person name="Pavlidis P."/>
            <person name="Sarris P.F."/>
        </authorList>
    </citation>
    <scope>NUCLEOTIDE SEQUENCE [LARGE SCALE GENOMIC DNA]</scope>
    <source>
        <strain evidence="3">cv. PFS-1207/04</strain>
    </source>
</reference>
<evidence type="ECO:0000313" key="2">
    <source>
        <dbReference type="EMBL" id="KAF3529995.1"/>
    </source>
</evidence>
<dbReference type="InterPro" id="IPR009769">
    <property type="entry name" value="EDR2_C"/>
</dbReference>
<dbReference type="PANTHER" id="PTHR31558">
    <property type="entry name" value="CW14 PROTEIN"/>
    <property type="match status" value="1"/>
</dbReference>
<dbReference type="Proteomes" id="UP000266723">
    <property type="component" value="Unassembled WGS sequence"/>
</dbReference>
<sequence length="90" mass="9902">MKKPVISSPQHNFFKCPNYFGIDLDVHRFRYISRTGLEAFRDRLKNGTLDLGLTIQQGWSSVEVVSVIRSGGSGACLAVSVGLEDDPSLC</sequence>
<proteinExistence type="predicted"/>
<gene>
    <name evidence="2" type="ORF">DY000_02037494</name>
</gene>
<dbReference type="Pfam" id="PF07059">
    <property type="entry name" value="EDR2_C"/>
    <property type="match status" value="1"/>
</dbReference>
<organism evidence="2 3">
    <name type="scientific">Brassica cretica</name>
    <name type="common">Mustard</name>
    <dbReference type="NCBI Taxonomy" id="69181"/>
    <lineage>
        <taxon>Eukaryota</taxon>
        <taxon>Viridiplantae</taxon>
        <taxon>Streptophyta</taxon>
        <taxon>Embryophyta</taxon>
        <taxon>Tracheophyta</taxon>
        <taxon>Spermatophyta</taxon>
        <taxon>Magnoliopsida</taxon>
        <taxon>eudicotyledons</taxon>
        <taxon>Gunneridae</taxon>
        <taxon>Pentapetalae</taxon>
        <taxon>rosids</taxon>
        <taxon>malvids</taxon>
        <taxon>Brassicales</taxon>
        <taxon>Brassicaceae</taxon>
        <taxon>Brassiceae</taxon>
        <taxon>Brassica</taxon>
    </lineage>
</organism>
<comment type="caution">
    <text evidence="2">The sequence shown here is derived from an EMBL/GenBank/DDBJ whole genome shotgun (WGS) entry which is preliminary data.</text>
</comment>
<keyword evidence="3" id="KW-1185">Reference proteome</keyword>
<evidence type="ECO:0000313" key="3">
    <source>
        <dbReference type="Proteomes" id="UP000266723"/>
    </source>
</evidence>